<sequence length="213" mass="23437">MNDFLAWHHETLGVKVVEALTKNNFQATYCKNRQETVEKILSLIPSDASVGVGGSATIQELGLLDRLSERGNELLNHNRPGITPEEAMDIRRRQMVSDVFLTGTNAVTLDGQLVNRDGVGNRVAAMIFGPKKVIVVTGVNKIVKDTAEAEARIKRFAAPLNNKRINLPNPCTKTGECMNCQGPRRICNITTVLSKKPMLTEFHVIVVGEELGF</sequence>
<accession>A0ABR7T4J1</accession>
<dbReference type="PIRSF" id="PIRSF020269">
    <property type="entry name" value="DUF1121"/>
    <property type="match status" value="1"/>
</dbReference>
<dbReference type="Proteomes" id="UP000617402">
    <property type="component" value="Unassembled WGS sequence"/>
</dbReference>
<dbReference type="SUPFAM" id="SSF100950">
    <property type="entry name" value="NagB/RpiA/CoA transferase-like"/>
    <property type="match status" value="1"/>
</dbReference>
<evidence type="ECO:0000259" key="1">
    <source>
        <dbReference type="Pfam" id="PF02589"/>
    </source>
</evidence>
<proteinExistence type="predicted"/>
<gene>
    <name evidence="2" type="ORF">H1S01_14425</name>
</gene>
<dbReference type="RefSeq" id="WP_188041126.1">
    <property type="nucleotide sequence ID" value="NZ_JACVHF010000017.1"/>
</dbReference>
<organism evidence="2 3">
    <name type="scientific">Heliobacterium chlorum</name>
    <dbReference type="NCBI Taxonomy" id="2698"/>
    <lineage>
        <taxon>Bacteria</taxon>
        <taxon>Bacillati</taxon>
        <taxon>Bacillota</taxon>
        <taxon>Clostridia</taxon>
        <taxon>Eubacteriales</taxon>
        <taxon>Heliobacteriaceae</taxon>
        <taxon>Heliobacterium</taxon>
    </lineage>
</organism>
<reference evidence="2 3" key="1">
    <citation type="submission" date="2020-07" db="EMBL/GenBank/DDBJ databases">
        <title>Draft whole-genome sequence of Heliobacterium chlorum DSM 3682, type strain.</title>
        <authorList>
            <person name="Kyndt J.A."/>
            <person name="Meyer T.E."/>
            <person name="Imhoff J.F."/>
        </authorList>
    </citation>
    <scope>NUCLEOTIDE SEQUENCE [LARGE SCALE GENOMIC DNA]</scope>
    <source>
        <strain evidence="2 3">DSM 3682</strain>
    </source>
</reference>
<protein>
    <submittedName>
        <fullName evidence="2">Lactate utilization protein</fullName>
    </submittedName>
</protein>
<dbReference type="Pfam" id="PF02589">
    <property type="entry name" value="LUD_dom"/>
    <property type="match status" value="1"/>
</dbReference>
<name>A0ABR7T4J1_HELCL</name>
<dbReference type="InterPro" id="IPR003741">
    <property type="entry name" value="LUD_dom"/>
</dbReference>
<evidence type="ECO:0000313" key="2">
    <source>
        <dbReference type="EMBL" id="MBC9785684.1"/>
    </source>
</evidence>
<dbReference type="EMBL" id="JACVHF010000017">
    <property type="protein sequence ID" value="MBC9785684.1"/>
    <property type="molecule type" value="Genomic_DNA"/>
</dbReference>
<comment type="caution">
    <text evidence="2">The sequence shown here is derived from an EMBL/GenBank/DDBJ whole genome shotgun (WGS) entry which is preliminary data.</text>
</comment>
<dbReference type="PANTHER" id="PTHR36179">
    <property type="entry name" value="LUD_DOM DOMAIN-CONTAINING PROTEIN"/>
    <property type="match status" value="1"/>
</dbReference>
<dbReference type="InterPro" id="IPR037171">
    <property type="entry name" value="NagB/RpiA_transferase-like"/>
</dbReference>
<evidence type="ECO:0000313" key="3">
    <source>
        <dbReference type="Proteomes" id="UP000617402"/>
    </source>
</evidence>
<dbReference type="PANTHER" id="PTHR36179:SF2">
    <property type="entry name" value="LUD DOMAIN-CONTAINING PROTEIN"/>
    <property type="match status" value="1"/>
</dbReference>
<feature type="domain" description="LUD" evidence="1">
    <location>
        <begin position="15"/>
        <end position="207"/>
    </location>
</feature>
<keyword evidence="3" id="KW-1185">Reference proteome</keyword>
<dbReference type="InterPro" id="IPR009501">
    <property type="entry name" value="UCP020269"/>
</dbReference>